<dbReference type="InterPro" id="IPR006571">
    <property type="entry name" value="TLDc_dom"/>
</dbReference>
<evidence type="ECO:0000256" key="1">
    <source>
        <dbReference type="ARBA" id="ARBA00004173"/>
    </source>
</evidence>
<evidence type="ECO:0000313" key="8">
    <source>
        <dbReference type="Proteomes" id="UP001190700"/>
    </source>
</evidence>
<dbReference type="PANTHER" id="PTHR23354">
    <property type="entry name" value="NUCLEOLAR PROTEIN 7/ESTROGEN RECEPTOR COACTIVATOR-RELATED"/>
    <property type="match status" value="1"/>
</dbReference>
<protein>
    <recommendedName>
        <fullName evidence="4">Oxidation resistance protein 1</fullName>
    </recommendedName>
</protein>
<dbReference type="GO" id="GO:0005739">
    <property type="term" value="C:mitochondrion"/>
    <property type="evidence" value="ECO:0007669"/>
    <property type="project" value="UniProtKB-SubCell"/>
</dbReference>
<evidence type="ECO:0000259" key="6">
    <source>
        <dbReference type="PROSITE" id="PS51886"/>
    </source>
</evidence>
<gene>
    <name evidence="7" type="ORF">CYMTET_39217</name>
</gene>
<accession>A0AAE0CBX5</accession>
<comment type="caution">
    <text evidence="7">The sequence shown here is derived from an EMBL/GenBank/DDBJ whole genome shotgun (WGS) entry which is preliminary data.</text>
</comment>
<proteinExistence type="inferred from homology"/>
<organism evidence="7 8">
    <name type="scientific">Cymbomonas tetramitiformis</name>
    <dbReference type="NCBI Taxonomy" id="36881"/>
    <lineage>
        <taxon>Eukaryota</taxon>
        <taxon>Viridiplantae</taxon>
        <taxon>Chlorophyta</taxon>
        <taxon>Pyramimonadophyceae</taxon>
        <taxon>Pyramimonadales</taxon>
        <taxon>Pyramimonadaceae</taxon>
        <taxon>Cymbomonas</taxon>
    </lineage>
</organism>
<evidence type="ECO:0000256" key="4">
    <source>
        <dbReference type="ARBA" id="ARBA00040604"/>
    </source>
</evidence>
<comment type="subcellular location">
    <subcellularLocation>
        <location evidence="1">Mitochondrion</location>
    </subcellularLocation>
</comment>
<feature type="region of interest" description="Disordered" evidence="5">
    <location>
        <begin position="232"/>
        <end position="251"/>
    </location>
</feature>
<dbReference type="Pfam" id="PF07534">
    <property type="entry name" value="TLD"/>
    <property type="match status" value="1"/>
</dbReference>
<dbReference type="Proteomes" id="UP001190700">
    <property type="component" value="Unassembled WGS sequence"/>
</dbReference>
<feature type="domain" description="TLDc" evidence="6">
    <location>
        <begin position="316"/>
        <end position="495"/>
    </location>
</feature>
<name>A0AAE0CBX5_9CHLO</name>
<dbReference type="AlphaFoldDB" id="A0AAE0CBX5"/>
<evidence type="ECO:0000256" key="2">
    <source>
        <dbReference type="ARBA" id="ARBA00009540"/>
    </source>
</evidence>
<feature type="region of interest" description="Disordered" evidence="5">
    <location>
        <begin position="272"/>
        <end position="295"/>
    </location>
</feature>
<keyword evidence="3" id="KW-0496">Mitochondrion</keyword>
<sequence length="495" mass="53213">MAATATTTKQHTFIEGESFFLPAEDNPPSQSPAIPPGNVDERVGIIGSFGTGLWNVTEGIYELTDAAATGIKNTPDRFFGWGARREEESAPSRLQERFSNLKPKFLSTSEDLERSEVGVTGGIVSGLKVFGGGMYDGVTGLVAESAKGLNDGTPLSITRGLAKGSFELLCKPLAGSIEAVSLSARGATHSSVNLAKGFSSRLRGTLELFDELEENEKERYLLELEKARQEEAAKSAAGATDPAATEINKPGELLVTPRASIDRASIDEAYLTPPLSPSSSYSPHSPPLSPSSGKVGTCRALGREVYKTPKMEGSSSLLSERDVRRLTVAMPPRYHMGKWTLEYSMKRDGVSLHTLLRKAVNKAPTVLVFKDRGGGVFGCYAAERWRNSAAYYGNGETFVFQLSAGAAKEGVEVTGESGSDGQYWRWSRKNSYFQHSSVNSDGQKYIAVGGGGHFALLIDEELGSGSSGECDTFDSPCLATTDQWKCQHCELWSIA</sequence>
<comment type="similarity">
    <text evidence="2">Belongs to the OXR1 family.</text>
</comment>
<dbReference type="PROSITE" id="PS51886">
    <property type="entry name" value="TLDC"/>
    <property type="match status" value="1"/>
</dbReference>
<evidence type="ECO:0000256" key="3">
    <source>
        <dbReference type="ARBA" id="ARBA00023128"/>
    </source>
</evidence>
<dbReference type="PANTHER" id="PTHR23354:SF62">
    <property type="entry name" value="MUSTARD, ISOFORM V"/>
    <property type="match status" value="1"/>
</dbReference>
<evidence type="ECO:0000256" key="5">
    <source>
        <dbReference type="SAM" id="MobiDB-lite"/>
    </source>
</evidence>
<reference evidence="7 8" key="1">
    <citation type="journal article" date="2015" name="Genome Biol. Evol.">
        <title>Comparative Genomics of a Bacterivorous Green Alga Reveals Evolutionary Causalities and Consequences of Phago-Mixotrophic Mode of Nutrition.</title>
        <authorList>
            <person name="Burns J.A."/>
            <person name="Paasch A."/>
            <person name="Narechania A."/>
            <person name="Kim E."/>
        </authorList>
    </citation>
    <scope>NUCLEOTIDE SEQUENCE [LARGE SCALE GENOMIC DNA]</scope>
    <source>
        <strain evidence="7 8">PLY_AMNH</strain>
    </source>
</reference>
<evidence type="ECO:0000313" key="7">
    <source>
        <dbReference type="EMBL" id="KAK3251444.1"/>
    </source>
</evidence>
<keyword evidence="8" id="KW-1185">Reference proteome</keyword>
<dbReference type="SMART" id="SM00584">
    <property type="entry name" value="TLDc"/>
    <property type="match status" value="1"/>
</dbReference>
<dbReference type="EMBL" id="LGRX02026029">
    <property type="protein sequence ID" value="KAK3251444.1"/>
    <property type="molecule type" value="Genomic_DNA"/>
</dbReference>